<reference evidence="2" key="1">
    <citation type="submission" date="2015-04" db="UniProtKB">
        <authorList>
            <consortium name="EnsemblPlants"/>
        </authorList>
    </citation>
    <scope>IDENTIFICATION</scope>
</reference>
<evidence type="ECO:0000313" key="2">
    <source>
        <dbReference type="EnsemblPlants" id="OMERI08G11020.1"/>
    </source>
</evidence>
<dbReference type="GO" id="GO:0000160">
    <property type="term" value="P:phosphorelay signal transduction system"/>
    <property type="evidence" value="ECO:0007669"/>
    <property type="project" value="UniProtKB-KW"/>
</dbReference>
<dbReference type="HOGENOM" id="CLU_000445_69_5_1"/>
<protein>
    <recommendedName>
        <fullName evidence="4">Response regulatory domain-containing protein</fullName>
    </recommendedName>
</protein>
<dbReference type="PANTHER" id="PTHR43874">
    <property type="entry name" value="TWO-COMPONENT RESPONSE REGULATOR"/>
    <property type="match status" value="1"/>
</dbReference>
<name>A0A0E0EL20_9ORYZ</name>
<dbReference type="Gramene" id="OMERI08G11020.1">
    <property type="protein sequence ID" value="OMERI08G11020.1"/>
    <property type="gene ID" value="OMERI08G11020"/>
</dbReference>
<dbReference type="GO" id="GO:0009736">
    <property type="term" value="P:cytokinin-activated signaling pathway"/>
    <property type="evidence" value="ECO:0007669"/>
    <property type="project" value="InterPro"/>
</dbReference>
<dbReference type="AlphaFoldDB" id="A0A0E0EL20"/>
<dbReference type="EnsemblPlants" id="OMERI08G11020.1">
    <property type="protein sequence ID" value="OMERI08G11020.1"/>
    <property type="gene ID" value="OMERI08G11020"/>
</dbReference>
<dbReference type="Proteomes" id="UP000008021">
    <property type="component" value="Chromosome 8"/>
</dbReference>
<evidence type="ECO:0008006" key="4">
    <source>
        <dbReference type="Google" id="ProtNLM"/>
    </source>
</evidence>
<dbReference type="InterPro" id="IPR045279">
    <property type="entry name" value="ARR-like"/>
</dbReference>
<reference evidence="2" key="2">
    <citation type="submission" date="2018-05" db="EMBL/GenBank/DDBJ databases">
        <title>OmerRS3 (Oryza meridionalis Reference Sequence Version 3).</title>
        <authorList>
            <person name="Zhang J."/>
            <person name="Kudrna D."/>
            <person name="Lee S."/>
            <person name="Talag J."/>
            <person name="Welchert J."/>
            <person name="Wing R.A."/>
        </authorList>
    </citation>
    <scope>NUCLEOTIDE SEQUENCE [LARGE SCALE GENOMIC DNA]</scope>
    <source>
        <strain evidence="2">cv. OR44</strain>
    </source>
</reference>
<sequence length="148" mass="16606">MSSPHVLVLDGTHVDRHVVSMALMHHNVRGHKEPSHPYGKDRISELPNDLIHHIMSFLLSMKEAKSPKLAHLPVVIASSDNIPERIRKCLDGGAKDYILKPVKIVDRQWWPDDGIMIRGGGGWMRGGGWLGMDAMCGHPARKVCPRWD</sequence>
<organism evidence="2">
    <name type="scientific">Oryza meridionalis</name>
    <dbReference type="NCBI Taxonomy" id="40149"/>
    <lineage>
        <taxon>Eukaryota</taxon>
        <taxon>Viridiplantae</taxon>
        <taxon>Streptophyta</taxon>
        <taxon>Embryophyta</taxon>
        <taxon>Tracheophyta</taxon>
        <taxon>Spermatophyta</taxon>
        <taxon>Magnoliopsida</taxon>
        <taxon>Liliopsida</taxon>
        <taxon>Poales</taxon>
        <taxon>Poaceae</taxon>
        <taxon>BOP clade</taxon>
        <taxon>Oryzoideae</taxon>
        <taxon>Oryzeae</taxon>
        <taxon>Oryzinae</taxon>
        <taxon>Oryza</taxon>
    </lineage>
</organism>
<keyword evidence="1" id="KW-0902">Two-component regulatory system</keyword>
<proteinExistence type="predicted"/>
<dbReference type="SUPFAM" id="SSF52172">
    <property type="entry name" value="CheY-like"/>
    <property type="match status" value="1"/>
</dbReference>
<evidence type="ECO:0000256" key="1">
    <source>
        <dbReference type="ARBA" id="ARBA00023012"/>
    </source>
</evidence>
<dbReference type="STRING" id="40149.A0A0E0EL20"/>
<dbReference type="Gene3D" id="3.40.50.2300">
    <property type="match status" value="1"/>
</dbReference>
<accession>A0A0E0EL20</accession>
<keyword evidence="3" id="KW-1185">Reference proteome</keyword>
<dbReference type="InterPro" id="IPR011006">
    <property type="entry name" value="CheY-like_superfamily"/>
</dbReference>
<dbReference type="PANTHER" id="PTHR43874:SF33">
    <property type="entry name" value="TWO-COMPONENT RESPONSE REGULATOR ORR8"/>
    <property type="match status" value="1"/>
</dbReference>
<evidence type="ECO:0000313" key="3">
    <source>
        <dbReference type="Proteomes" id="UP000008021"/>
    </source>
</evidence>